<dbReference type="RefSeq" id="WP_137342231.1">
    <property type="nucleotide sequence ID" value="NZ_BSQH01000009.1"/>
</dbReference>
<dbReference type="InterPro" id="IPR031329">
    <property type="entry name" value="NEUT/ALK_ceramidase_N"/>
</dbReference>
<reference evidence="3 4" key="1">
    <citation type="submission" date="2019-05" db="EMBL/GenBank/DDBJ databases">
        <title>Dyadobacter AR-3-8 sp. nov., isolated from arctic soil.</title>
        <authorList>
            <person name="Chaudhary D.K."/>
        </authorList>
    </citation>
    <scope>NUCLEOTIDE SEQUENCE [LARGE SCALE GENOMIC DNA]</scope>
    <source>
        <strain evidence="3 4">AR-3-8</strain>
    </source>
</reference>
<evidence type="ECO:0000259" key="2">
    <source>
        <dbReference type="Pfam" id="PF04734"/>
    </source>
</evidence>
<keyword evidence="4" id="KW-1185">Reference proteome</keyword>
<keyword evidence="1" id="KW-1133">Transmembrane helix</keyword>
<dbReference type="Proteomes" id="UP000304900">
    <property type="component" value="Unassembled WGS sequence"/>
</dbReference>
<evidence type="ECO:0000256" key="1">
    <source>
        <dbReference type="SAM" id="Phobius"/>
    </source>
</evidence>
<keyword evidence="1" id="KW-0472">Membrane</keyword>
<comment type="caution">
    <text evidence="3">The sequence shown here is derived from an EMBL/GenBank/DDBJ whole genome shotgun (WGS) entry which is preliminary data.</text>
</comment>
<dbReference type="OrthoDB" id="926204at2"/>
<feature type="domain" description="Neutral/alkaline non-lysosomal ceramidase N-terminal" evidence="2">
    <location>
        <begin position="66"/>
        <end position="205"/>
    </location>
</feature>
<organism evidence="3 4">
    <name type="scientific">Dyadobacter frigoris</name>
    <dbReference type="NCBI Taxonomy" id="2576211"/>
    <lineage>
        <taxon>Bacteria</taxon>
        <taxon>Pseudomonadati</taxon>
        <taxon>Bacteroidota</taxon>
        <taxon>Cytophagia</taxon>
        <taxon>Cytophagales</taxon>
        <taxon>Spirosomataceae</taxon>
        <taxon>Dyadobacter</taxon>
    </lineage>
</organism>
<feature type="transmembrane region" description="Helical" evidence="1">
    <location>
        <begin position="6"/>
        <end position="29"/>
    </location>
</feature>
<proteinExistence type="predicted"/>
<dbReference type="Pfam" id="PF04734">
    <property type="entry name" value="Ceramidase_alk"/>
    <property type="match status" value="1"/>
</dbReference>
<evidence type="ECO:0000313" key="4">
    <source>
        <dbReference type="Proteomes" id="UP000304900"/>
    </source>
</evidence>
<evidence type="ECO:0000313" key="3">
    <source>
        <dbReference type="EMBL" id="TKT89587.1"/>
    </source>
</evidence>
<dbReference type="AlphaFoldDB" id="A0A4U6D0F1"/>
<protein>
    <recommendedName>
        <fullName evidence="2">Neutral/alkaline non-lysosomal ceramidase N-terminal domain-containing protein</fullName>
    </recommendedName>
</protein>
<name>A0A4U6D0F1_9BACT</name>
<sequence>MKFLKILLYVIGSILLILVIMVATMVTTIDRTPYKEMSYYKQWKENVAKVSNQTATDTVSQTLSAGWAKVNITPAMPGPMAGYGKRRGKHYEAVHDSVYVRTIIVENGVTKAAIITADMLIVPPNITARVKELLPATGFTFDQIYFGAIHSHNSLGGWYNTITGKLFAGPYDAAVVETVAQAIIKSINDAKKNIQSATIGFGEVKDTLDIKNRLVGEEGIVDPWVRNLEISGANGQKAMISSYAAHSTILNASTMELSRDWAGALVDDLESREANFAVYMAGAVGSMAPIEKGKDDFDEVKNQAGNVEKSIQTILGKFEKQPAILRSVTVPLPLRDPRPKIMPNLALRSWVFRWAFGDVPSYIKALRIGNILMVGVPCDFSGELMPELTAYAANKGLHLMVTSFNGGYVGYITNDKYFDRDLYETKTMSWFGPYNGAYFQEAIKDLIDKMS</sequence>
<accession>A0A4U6D0F1</accession>
<gene>
    <name evidence="3" type="ORF">FDK13_22265</name>
</gene>
<dbReference type="EMBL" id="SZVO01000011">
    <property type="protein sequence ID" value="TKT89587.1"/>
    <property type="molecule type" value="Genomic_DNA"/>
</dbReference>
<keyword evidence="1" id="KW-0812">Transmembrane</keyword>